<comment type="caution">
    <text evidence="2">The sequence shown here is derived from an EMBL/GenBank/DDBJ whole genome shotgun (WGS) entry which is preliminary data.</text>
</comment>
<evidence type="ECO:0000313" key="3">
    <source>
        <dbReference type="Proteomes" id="UP000023152"/>
    </source>
</evidence>
<sequence length="341" mass="39995">MKAIKKKKKKKDKEKRISEQRKRNEKVGSGLQKQEEEKKMKKRMKEESEKDWPHMKERYLLSSNSYHNKHVFNSKPKVRRIVPQMVGHYWDIYDLYSIRHQQSKSRKIKAGSAATIDSSHSKAQVSLKSVLSSFSSPWYYVLQPLTKTYTYYSNLLKQLNHELEMLFPENVTLLHHLLLDFKIRQHKRSTFQNVSHIVKAFPKLENDPELSLSQQMASFSSLSSSSSSSSLSSSSFSSSSFLWAQNRTYLVDMNGQPSDSHYVNMRQAQWETDPQFWRVSNRCVCKKQCTLYPQWRILWNPKFRRPSLSCETHILSDIINPIVQCLQVNKSNCSYLIAQGE</sequence>
<evidence type="ECO:0000313" key="2">
    <source>
        <dbReference type="EMBL" id="ETO22407.1"/>
    </source>
</evidence>
<feature type="region of interest" description="Disordered" evidence="1">
    <location>
        <begin position="1"/>
        <end position="51"/>
    </location>
</feature>
<dbReference type="AlphaFoldDB" id="X6NAS7"/>
<protein>
    <submittedName>
        <fullName evidence="2">Uncharacterized protein</fullName>
    </submittedName>
</protein>
<reference evidence="2 3" key="1">
    <citation type="journal article" date="2013" name="Curr. Biol.">
        <title>The Genome of the Foraminiferan Reticulomyxa filosa.</title>
        <authorList>
            <person name="Glockner G."/>
            <person name="Hulsmann N."/>
            <person name="Schleicher M."/>
            <person name="Noegel A.A."/>
            <person name="Eichinger L."/>
            <person name="Gallinger C."/>
            <person name="Pawlowski J."/>
            <person name="Sierra R."/>
            <person name="Euteneuer U."/>
            <person name="Pillet L."/>
            <person name="Moustafa A."/>
            <person name="Platzer M."/>
            <person name="Groth M."/>
            <person name="Szafranski K."/>
            <person name="Schliwa M."/>
        </authorList>
    </citation>
    <scope>NUCLEOTIDE SEQUENCE [LARGE SCALE GENOMIC DNA]</scope>
</reference>
<feature type="compositionally biased region" description="Basic and acidic residues" evidence="1">
    <location>
        <begin position="14"/>
        <end position="26"/>
    </location>
</feature>
<organism evidence="2 3">
    <name type="scientific">Reticulomyxa filosa</name>
    <dbReference type="NCBI Taxonomy" id="46433"/>
    <lineage>
        <taxon>Eukaryota</taxon>
        <taxon>Sar</taxon>
        <taxon>Rhizaria</taxon>
        <taxon>Retaria</taxon>
        <taxon>Foraminifera</taxon>
        <taxon>Monothalamids</taxon>
        <taxon>Reticulomyxidae</taxon>
        <taxon>Reticulomyxa</taxon>
    </lineage>
</organism>
<keyword evidence="3" id="KW-1185">Reference proteome</keyword>
<proteinExistence type="predicted"/>
<gene>
    <name evidence="2" type="ORF">RFI_14791</name>
</gene>
<dbReference type="EMBL" id="ASPP01010761">
    <property type="protein sequence ID" value="ETO22407.1"/>
    <property type="molecule type" value="Genomic_DNA"/>
</dbReference>
<evidence type="ECO:0000256" key="1">
    <source>
        <dbReference type="SAM" id="MobiDB-lite"/>
    </source>
</evidence>
<accession>X6NAS7</accession>
<feature type="compositionally biased region" description="Basic residues" evidence="1">
    <location>
        <begin position="1"/>
        <end position="13"/>
    </location>
</feature>
<dbReference type="Proteomes" id="UP000023152">
    <property type="component" value="Unassembled WGS sequence"/>
</dbReference>
<name>X6NAS7_RETFI</name>
<feature type="compositionally biased region" description="Basic and acidic residues" evidence="1">
    <location>
        <begin position="33"/>
        <end position="51"/>
    </location>
</feature>